<reference evidence="2 3" key="1">
    <citation type="submission" date="2017-11" db="EMBL/GenBank/DDBJ databases">
        <title>The complete genome sequence and comparative genome analysis of Yersinia enterocolitica strain LC20.</title>
        <authorList>
            <person name="Shi G."/>
            <person name="Su M."/>
            <person name="Liang J."/>
            <person name="Gu W."/>
            <person name="Xiao Y."/>
            <person name="Zhang Z."/>
            <person name="Qiu H."/>
            <person name="Duan R."/>
            <person name="Zhang Z."/>
            <person name="Li Y."/>
            <person name="Zhang X."/>
            <person name="Ling Y."/>
            <person name="Song L."/>
            <person name="Chen M."/>
            <person name="Zhao Y."/>
            <person name="Wu J."/>
            <person name="Jing H."/>
            <person name="Xiao J."/>
            <person name="Wang X."/>
        </authorList>
    </citation>
    <scope>NUCLEOTIDE SEQUENCE [LARGE SCALE GENOMIC DNA]</scope>
    <source>
        <strain evidence="2 3">LC20</strain>
        <plasmid evidence="3">Plasmid1_80k</plasmid>
    </source>
</reference>
<keyword evidence="1" id="KW-0175">Coiled coil</keyword>
<evidence type="ECO:0000256" key="1">
    <source>
        <dbReference type="SAM" id="Coils"/>
    </source>
</evidence>
<evidence type="ECO:0008006" key="4">
    <source>
        <dbReference type="Google" id="ProtNLM"/>
    </source>
</evidence>
<sequence length="346" mass="39254">MQHPLSLIVTDKGFKVRHSEGREVYSDNNGEACFIVDEKGQLAEDGIVDRALGRLSLELLDVTEKLRLDWVAMQQLGDNEVNRWEERQEERRDRYLARAEKAREAGSTAQRRANEMLGAIPLGQPILVGHHSERRHRNTLEKADRLYRKAFVECDGKAEHYENKAEGVGHGGVSSDDPEALRKLREQLQKRIQSQEMMKACNVAIRKNKTAEEQLAALVTLGWPEPDAVKLLKGDFCGRVGFAAYSLQNNNAQIKRLKDRIVELETVKKKAAGSREEHGSFTYEIDSDDNRILFTFEGKPDNEIRTVLKSHAFKWSPTRGAWVRKVTANALADARIVKATLLRMAK</sequence>
<dbReference type="Proteomes" id="UP000230961">
    <property type="component" value="Plasmid p1_80K"/>
</dbReference>
<evidence type="ECO:0000313" key="3">
    <source>
        <dbReference type="Proteomes" id="UP000230961"/>
    </source>
</evidence>
<feature type="coiled-coil region" evidence="1">
    <location>
        <begin position="247"/>
        <end position="274"/>
    </location>
</feature>
<dbReference type="InterPro" id="IPR021944">
    <property type="entry name" value="DUF3560"/>
</dbReference>
<geneLocation type="plasmid" evidence="3">
    <name>Plasmid1_80k</name>
</geneLocation>
<evidence type="ECO:0000313" key="2">
    <source>
        <dbReference type="EMBL" id="AHM76659.2"/>
    </source>
</evidence>
<gene>
    <name evidence="2" type="ORF">LC20_06087</name>
</gene>
<name>A0A7U4K344_YEREN</name>
<dbReference type="EMBL" id="CP007449">
    <property type="protein sequence ID" value="AHM76659.2"/>
    <property type="molecule type" value="Genomic_DNA"/>
</dbReference>
<organism evidence="2 3">
    <name type="scientific">Yersinia enterocolitica LC20</name>
    <dbReference type="NCBI Taxonomy" id="1443113"/>
    <lineage>
        <taxon>Bacteria</taxon>
        <taxon>Pseudomonadati</taxon>
        <taxon>Pseudomonadota</taxon>
        <taxon>Gammaproteobacteria</taxon>
        <taxon>Enterobacterales</taxon>
        <taxon>Yersiniaceae</taxon>
        <taxon>Yersinia</taxon>
    </lineage>
</organism>
<keyword evidence="2" id="KW-0614">Plasmid</keyword>
<proteinExistence type="predicted"/>
<accession>A0A7U4K344</accession>
<protein>
    <recommendedName>
        <fullName evidence="4">DUF3560 domain-containing protein</fullName>
    </recommendedName>
</protein>
<dbReference type="Pfam" id="PF12083">
    <property type="entry name" value="DUF3560"/>
    <property type="match status" value="1"/>
</dbReference>
<dbReference type="AlphaFoldDB" id="A0A7U4K344"/>
<dbReference type="KEGG" id="yel:LC20_06087"/>